<dbReference type="GO" id="GO:0016020">
    <property type="term" value="C:membrane"/>
    <property type="evidence" value="ECO:0007669"/>
    <property type="project" value="UniProtKB-SubCell"/>
</dbReference>
<dbReference type="STRING" id="1238424.J07HQW1_00161"/>
<feature type="transmembrane region" description="Helical" evidence="11">
    <location>
        <begin position="132"/>
        <end position="153"/>
    </location>
</feature>
<feature type="transmembrane region" description="Helical" evidence="11">
    <location>
        <begin position="179"/>
        <end position="200"/>
    </location>
</feature>
<evidence type="ECO:0000313" key="12">
    <source>
        <dbReference type="EMBL" id="ERG90147.1"/>
    </source>
</evidence>
<evidence type="ECO:0000256" key="9">
    <source>
        <dbReference type="ARBA" id="ARBA00023136"/>
    </source>
</evidence>
<evidence type="ECO:0000256" key="3">
    <source>
        <dbReference type="ARBA" id="ARBA00022543"/>
    </source>
</evidence>
<evidence type="ECO:0000256" key="10">
    <source>
        <dbReference type="ARBA" id="ARBA00023170"/>
    </source>
</evidence>
<comment type="similarity">
    <text evidence="2">Belongs to the archaeal/bacterial/fungal opsin family.</text>
</comment>
<dbReference type="GO" id="GO:0007602">
    <property type="term" value="P:phototransduction"/>
    <property type="evidence" value="ECO:0007669"/>
    <property type="project" value="UniProtKB-KW"/>
</dbReference>
<feature type="transmembrane region" description="Helical" evidence="11">
    <location>
        <begin position="39"/>
        <end position="62"/>
    </location>
</feature>
<keyword evidence="10" id="KW-0675">Receptor</keyword>
<keyword evidence="4" id="KW-0716">Sensory transduction</keyword>
<dbReference type="InterPro" id="IPR001425">
    <property type="entry name" value="Arc/bac/fun_rhodopsins"/>
</dbReference>
<dbReference type="Proteomes" id="UP000030649">
    <property type="component" value="Unassembled WGS sequence"/>
</dbReference>
<evidence type="ECO:0000256" key="11">
    <source>
        <dbReference type="SAM" id="Phobius"/>
    </source>
</evidence>
<gene>
    <name evidence="12" type="ORF">J07HQW1_00161</name>
</gene>
<evidence type="ECO:0000313" key="13">
    <source>
        <dbReference type="Proteomes" id="UP000030649"/>
    </source>
</evidence>
<evidence type="ECO:0000256" key="2">
    <source>
        <dbReference type="ARBA" id="ARBA00008130"/>
    </source>
</evidence>
<reference evidence="12 13" key="1">
    <citation type="journal article" date="2013" name="PLoS ONE">
        <title>Assembly-driven community genomics of a hypersaline microbial ecosystem.</title>
        <authorList>
            <person name="Podell S."/>
            <person name="Ugalde J.A."/>
            <person name="Narasingarao P."/>
            <person name="Banfield J.F."/>
            <person name="Heidelberg K.B."/>
            <person name="Allen E.E."/>
        </authorList>
    </citation>
    <scope>NUCLEOTIDE SEQUENCE [LARGE SCALE GENOMIC DNA]</scope>
    <source>
        <strain evidence="13">J07HQW1</strain>
    </source>
</reference>
<evidence type="ECO:0000256" key="6">
    <source>
        <dbReference type="ARBA" id="ARBA00022925"/>
    </source>
</evidence>
<dbReference type="Gene3D" id="1.20.1070.10">
    <property type="entry name" value="Rhodopsin 7-helix transmembrane proteins"/>
    <property type="match status" value="1"/>
</dbReference>
<feature type="transmembrane region" description="Helical" evidence="11">
    <location>
        <begin position="107"/>
        <end position="126"/>
    </location>
</feature>
<organism evidence="12 13">
    <name type="scientific">Haloquadratum walsbyi J07HQW1</name>
    <dbReference type="NCBI Taxonomy" id="1238424"/>
    <lineage>
        <taxon>Archaea</taxon>
        <taxon>Methanobacteriati</taxon>
        <taxon>Methanobacteriota</taxon>
        <taxon>Stenosarchaea group</taxon>
        <taxon>Halobacteria</taxon>
        <taxon>Halobacteriales</taxon>
        <taxon>Haloferacaceae</taxon>
        <taxon>Haloquadratum</taxon>
    </lineage>
</organism>
<dbReference type="PANTHER" id="PTHR28286:SF2">
    <property type="entry name" value="BACTERIORHODOPSIN _OPSIN, NOPA (EUROFUNG)"/>
    <property type="match status" value="1"/>
</dbReference>
<keyword evidence="9 11" id="KW-0472">Membrane</keyword>
<comment type="subcellular location">
    <subcellularLocation>
        <location evidence="1">Membrane</location>
        <topology evidence="1">Multi-pass membrane protein</topology>
    </subcellularLocation>
</comment>
<dbReference type="HOGENOM" id="CLU_054785_5_1_2"/>
<evidence type="ECO:0000256" key="1">
    <source>
        <dbReference type="ARBA" id="ARBA00004141"/>
    </source>
</evidence>
<dbReference type="GO" id="GO:0009881">
    <property type="term" value="F:photoreceptor activity"/>
    <property type="evidence" value="ECO:0007669"/>
    <property type="project" value="UniProtKB-KW"/>
</dbReference>
<evidence type="ECO:0000256" key="4">
    <source>
        <dbReference type="ARBA" id="ARBA00022606"/>
    </source>
</evidence>
<dbReference type="PROSITE" id="PS00950">
    <property type="entry name" value="BACTERIAL_OPSIN_1"/>
    <property type="match status" value="1"/>
</dbReference>
<keyword evidence="5 11" id="KW-0812">Transmembrane</keyword>
<evidence type="ECO:0000256" key="8">
    <source>
        <dbReference type="ARBA" id="ARBA00022991"/>
    </source>
</evidence>
<keyword evidence="6" id="KW-0681">Retinal protein</keyword>
<keyword evidence="3" id="KW-0600">Photoreceptor protein</keyword>
<dbReference type="InterPro" id="IPR018229">
    <property type="entry name" value="Rhodopsin_retinal_BS"/>
</dbReference>
<dbReference type="SMART" id="SM01021">
    <property type="entry name" value="Bac_rhodopsin"/>
    <property type="match status" value="1"/>
</dbReference>
<name>U1P9B9_9EURY</name>
<keyword evidence="8" id="KW-0157">Chromophore</keyword>
<dbReference type="PRINTS" id="PR00251">
    <property type="entry name" value="BACTRLOPSIN"/>
</dbReference>
<dbReference type="PANTHER" id="PTHR28286">
    <property type="match status" value="1"/>
</dbReference>
<evidence type="ECO:0000256" key="7">
    <source>
        <dbReference type="ARBA" id="ARBA00022989"/>
    </source>
</evidence>
<dbReference type="Pfam" id="PF01036">
    <property type="entry name" value="Bac_rhodopsin"/>
    <property type="match status" value="1"/>
</dbReference>
<dbReference type="GO" id="GO:0005216">
    <property type="term" value="F:monoatomic ion channel activity"/>
    <property type="evidence" value="ECO:0007669"/>
    <property type="project" value="InterPro"/>
</dbReference>
<accession>U1P9B9</accession>
<sequence length="246" mass="26454">MATPGSEATWLWIGTIGMILGTVYFGVRGRGSADPEQQSYYIITTLIPAIAAAAYLAMATGWGVISMPLSGTGGVNIYWARYADWLLTTPLLIIDLTLVAGARKETIYRLLVIDIIMILGGLAGSIMQQGAVVRIACWAVSTAAFIVLLYYLLGELSERARNRSTATGTVFKRLRNITLGLWALYPIVWILGTGGGFGIITITTEIMLYVMLDIGTKVGFGAVLLESQDVLQAADRPSSASELKSH</sequence>
<feature type="transmembrane region" description="Helical" evidence="11">
    <location>
        <begin position="6"/>
        <end position="27"/>
    </location>
</feature>
<dbReference type="EMBL" id="KE356560">
    <property type="protein sequence ID" value="ERG90147.1"/>
    <property type="molecule type" value="Genomic_DNA"/>
</dbReference>
<feature type="transmembrane region" description="Helical" evidence="11">
    <location>
        <begin position="82"/>
        <end position="100"/>
    </location>
</feature>
<evidence type="ECO:0000256" key="5">
    <source>
        <dbReference type="ARBA" id="ARBA00022692"/>
    </source>
</evidence>
<proteinExistence type="inferred from homology"/>
<dbReference type="AlphaFoldDB" id="U1P9B9"/>
<protein>
    <submittedName>
        <fullName evidence="12">Bacteriorhodopsin</fullName>
    </submittedName>
</protein>
<dbReference type="SUPFAM" id="SSF81321">
    <property type="entry name" value="Family A G protein-coupled receptor-like"/>
    <property type="match status" value="1"/>
</dbReference>
<keyword evidence="7 11" id="KW-1133">Transmembrane helix</keyword>